<keyword evidence="5 8" id="KW-0812">Transmembrane</keyword>
<evidence type="ECO:0000313" key="11">
    <source>
        <dbReference type="Proteomes" id="UP000315252"/>
    </source>
</evidence>
<feature type="transmembrane region" description="Helical" evidence="8">
    <location>
        <begin position="62"/>
        <end position="81"/>
    </location>
</feature>
<dbReference type="InterPro" id="IPR036259">
    <property type="entry name" value="MFS_trans_sf"/>
</dbReference>
<feature type="domain" description="Major facilitator superfamily (MFS) profile" evidence="9">
    <location>
        <begin position="24"/>
        <end position="415"/>
    </location>
</feature>
<dbReference type="InterPro" id="IPR005829">
    <property type="entry name" value="Sugar_transporter_CS"/>
</dbReference>
<keyword evidence="11" id="KW-1185">Reference proteome</keyword>
<feature type="transmembrane region" description="Helical" evidence="8">
    <location>
        <begin position="364"/>
        <end position="384"/>
    </location>
</feature>
<dbReference type="GO" id="GO:1990961">
    <property type="term" value="P:xenobiotic detoxification by transmembrane export across the plasma membrane"/>
    <property type="evidence" value="ECO:0007669"/>
    <property type="project" value="InterPro"/>
</dbReference>
<accession>A0A545SSY1</accession>
<feature type="transmembrane region" description="Helical" evidence="8">
    <location>
        <begin position="93"/>
        <end position="111"/>
    </location>
</feature>
<feature type="transmembrane region" description="Helical" evidence="8">
    <location>
        <begin position="235"/>
        <end position="253"/>
    </location>
</feature>
<evidence type="ECO:0000256" key="3">
    <source>
        <dbReference type="ARBA" id="ARBA00022448"/>
    </source>
</evidence>
<dbReference type="EMBL" id="VHSH01000025">
    <property type="protein sequence ID" value="TQV68072.1"/>
    <property type="molecule type" value="Genomic_DNA"/>
</dbReference>
<dbReference type="InterPro" id="IPR020846">
    <property type="entry name" value="MFS_dom"/>
</dbReference>
<dbReference type="SUPFAM" id="SSF103473">
    <property type="entry name" value="MFS general substrate transporter"/>
    <property type="match status" value="1"/>
</dbReference>
<dbReference type="PROSITE" id="PS00216">
    <property type="entry name" value="SUGAR_TRANSPORT_1"/>
    <property type="match status" value="1"/>
</dbReference>
<keyword evidence="8" id="KW-0997">Cell inner membrane</keyword>
<evidence type="ECO:0000256" key="5">
    <source>
        <dbReference type="ARBA" id="ARBA00022692"/>
    </source>
</evidence>
<evidence type="ECO:0000256" key="2">
    <source>
        <dbReference type="ARBA" id="ARBA00006236"/>
    </source>
</evidence>
<dbReference type="PANTHER" id="PTHR23502">
    <property type="entry name" value="MAJOR FACILITATOR SUPERFAMILY"/>
    <property type="match status" value="1"/>
</dbReference>
<dbReference type="Proteomes" id="UP000315252">
    <property type="component" value="Unassembled WGS sequence"/>
</dbReference>
<gene>
    <name evidence="10" type="ORF">FKG95_29280</name>
</gene>
<feature type="transmembrane region" description="Helical" evidence="8">
    <location>
        <begin position="151"/>
        <end position="173"/>
    </location>
</feature>
<feature type="transmembrane region" description="Helical" evidence="8">
    <location>
        <begin position="390"/>
        <end position="410"/>
    </location>
</feature>
<dbReference type="GO" id="GO:0005886">
    <property type="term" value="C:plasma membrane"/>
    <property type="evidence" value="ECO:0007669"/>
    <property type="project" value="UniProtKB-SubCell"/>
</dbReference>
<dbReference type="InterPro" id="IPR011701">
    <property type="entry name" value="MFS"/>
</dbReference>
<name>A0A545SSY1_9PROT</name>
<feature type="transmembrane region" description="Helical" evidence="8">
    <location>
        <begin position="21"/>
        <end position="42"/>
    </location>
</feature>
<dbReference type="InterPro" id="IPR004812">
    <property type="entry name" value="Efflux_drug-R_Bcr/CmlA"/>
</dbReference>
<feature type="transmembrane region" description="Helical" evidence="8">
    <location>
        <begin position="179"/>
        <end position="202"/>
    </location>
</feature>
<evidence type="ECO:0000313" key="10">
    <source>
        <dbReference type="EMBL" id="TQV68072.1"/>
    </source>
</evidence>
<proteinExistence type="inferred from homology"/>
<dbReference type="PROSITE" id="PS50850">
    <property type="entry name" value="MFS"/>
    <property type="match status" value="1"/>
</dbReference>
<dbReference type="GO" id="GO:0042910">
    <property type="term" value="F:xenobiotic transmembrane transporter activity"/>
    <property type="evidence" value="ECO:0007669"/>
    <property type="project" value="InterPro"/>
</dbReference>
<comment type="similarity">
    <text evidence="2 8">Belongs to the major facilitator superfamily. Bcr/CmlA family.</text>
</comment>
<protein>
    <recommendedName>
        <fullName evidence="8">Bcr/CflA family efflux transporter</fullName>
    </recommendedName>
</protein>
<evidence type="ECO:0000256" key="6">
    <source>
        <dbReference type="ARBA" id="ARBA00022989"/>
    </source>
</evidence>
<dbReference type="CDD" id="cd17320">
    <property type="entry name" value="MFS_MdfA_MDR_like"/>
    <property type="match status" value="1"/>
</dbReference>
<feature type="transmembrane region" description="Helical" evidence="8">
    <location>
        <begin position="117"/>
        <end position="139"/>
    </location>
</feature>
<evidence type="ECO:0000256" key="1">
    <source>
        <dbReference type="ARBA" id="ARBA00004651"/>
    </source>
</evidence>
<keyword evidence="4" id="KW-1003">Cell membrane</keyword>
<organism evidence="10 11">
    <name type="scientific">Denitrobaculum tricleocarpae</name>
    <dbReference type="NCBI Taxonomy" id="2591009"/>
    <lineage>
        <taxon>Bacteria</taxon>
        <taxon>Pseudomonadati</taxon>
        <taxon>Pseudomonadota</taxon>
        <taxon>Alphaproteobacteria</taxon>
        <taxon>Rhodospirillales</taxon>
        <taxon>Rhodospirillaceae</taxon>
        <taxon>Denitrobaculum</taxon>
    </lineage>
</organism>
<dbReference type="RefSeq" id="WP_142900020.1">
    <property type="nucleotide sequence ID" value="NZ_ML660076.1"/>
</dbReference>
<feature type="transmembrane region" description="Helical" evidence="8">
    <location>
        <begin position="273"/>
        <end position="292"/>
    </location>
</feature>
<keyword evidence="3 8" id="KW-0813">Transport</keyword>
<evidence type="ECO:0000256" key="4">
    <source>
        <dbReference type="ARBA" id="ARBA00022475"/>
    </source>
</evidence>
<feature type="transmembrane region" description="Helical" evidence="8">
    <location>
        <begin position="304"/>
        <end position="322"/>
    </location>
</feature>
<comment type="caution">
    <text evidence="10">The sequence shown here is derived from an EMBL/GenBank/DDBJ whole genome shotgun (WGS) entry which is preliminary data.</text>
</comment>
<dbReference type="NCBIfam" id="TIGR00710">
    <property type="entry name" value="efflux_Bcr_CflA"/>
    <property type="match status" value="1"/>
</dbReference>
<dbReference type="Pfam" id="PF07690">
    <property type="entry name" value="MFS_1"/>
    <property type="match status" value="1"/>
</dbReference>
<keyword evidence="6 8" id="KW-1133">Transmembrane helix</keyword>
<feature type="transmembrane region" description="Helical" evidence="8">
    <location>
        <begin position="328"/>
        <end position="352"/>
    </location>
</feature>
<reference evidence="10 11" key="1">
    <citation type="submission" date="2019-06" db="EMBL/GenBank/DDBJ databases">
        <title>Whole genome sequence for Rhodospirillaceae sp. R148.</title>
        <authorList>
            <person name="Wang G."/>
        </authorList>
    </citation>
    <scope>NUCLEOTIDE SEQUENCE [LARGE SCALE GENOMIC DNA]</scope>
    <source>
        <strain evidence="10 11">R148</strain>
    </source>
</reference>
<comment type="subcellular location">
    <subcellularLocation>
        <location evidence="8">Cell inner membrane</location>
        <topology evidence="8">Multi-pass membrane protein</topology>
    </subcellularLocation>
    <subcellularLocation>
        <location evidence="1">Cell membrane</location>
        <topology evidence="1">Multi-pass membrane protein</topology>
    </subcellularLocation>
</comment>
<dbReference type="OrthoDB" id="9800416at2"/>
<dbReference type="AlphaFoldDB" id="A0A545SSY1"/>
<dbReference type="PANTHER" id="PTHR23502:SF132">
    <property type="entry name" value="POLYAMINE TRANSPORTER 2-RELATED"/>
    <property type="match status" value="1"/>
</dbReference>
<evidence type="ECO:0000256" key="8">
    <source>
        <dbReference type="RuleBase" id="RU365088"/>
    </source>
</evidence>
<sequence length="423" mass="45734">MQCLFLRLLLRPLLDFRQHMTLNIRLFAFILAVLSALAPFSIDTYLPAIPAMADYFGASVHHVEWSISSYFFGFAVGQLLGGPLSDSLGRRKIALWGLLLFTLSSIAIAQVDSVDWLIALRVLQAIGGGFSVVVVTAMVRDRFEGREAARIYTLIGFIMMAAPLTAPAIGAVILEFLQWQAIFIFLALYGLATIAGVGALLAETRSVKRSAARSLGESVRSTLVTYGRILTHRGGLAYMLAMGFSMGVLFVYLTDSAFVFIKYYGYSHTSFPIFFSANVLAMMAFNRVNALLLKRHEPDSILRFGLILLVALTLLLLASAAFSGDQILVFPLLLLAIGSLSFISTNGTACFMAHFGEEAGAANAVLGTLRFVFAAILGGFVGFIHDGSLLPMTGMIAFCAAAALASYKFLRTEAVEGKKPVEA</sequence>
<evidence type="ECO:0000259" key="9">
    <source>
        <dbReference type="PROSITE" id="PS50850"/>
    </source>
</evidence>
<dbReference type="Gene3D" id="1.20.1720.10">
    <property type="entry name" value="Multidrug resistance protein D"/>
    <property type="match status" value="1"/>
</dbReference>
<keyword evidence="7 8" id="KW-0472">Membrane</keyword>
<evidence type="ECO:0000256" key="7">
    <source>
        <dbReference type="ARBA" id="ARBA00023136"/>
    </source>
</evidence>